<dbReference type="KEGG" id="amog:QRX60_35465"/>
<dbReference type="Proteomes" id="UP001239397">
    <property type="component" value="Chromosome"/>
</dbReference>
<dbReference type="EMBL" id="CP127295">
    <property type="protein sequence ID" value="WIX99320.1"/>
    <property type="molecule type" value="Genomic_DNA"/>
</dbReference>
<organism evidence="1 2">
    <name type="scientific">Amycolatopsis mongoliensis</name>
    <dbReference type="NCBI Taxonomy" id="715475"/>
    <lineage>
        <taxon>Bacteria</taxon>
        <taxon>Bacillati</taxon>
        <taxon>Actinomycetota</taxon>
        <taxon>Actinomycetes</taxon>
        <taxon>Pseudonocardiales</taxon>
        <taxon>Pseudonocardiaceae</taxon>
        <taxon>Amycolatopsis</taxon>
    </lineage>
</organism>
<proteinExistence type="predicted"/>
<keyword evidence="2" id="KW-1185">Reference proteome</keyword>
<dbReference type="RefSeq" id="WP_285995802.1">
    <property type="nucleotide sequence ID" value="NZ_CP127295.1"/>
</dbReference>
<accession>A0A9Y2JIN6</accession>
<dbReference type="AlphaFoldDB" id="A0A9Y2JIN6"/>
<evidence type="ECO:0000313" key="1">
    <source>
        <dbReference type="EMBL" id="WIX99320.1"/>
    </source>
</evidence>
<reference evidence="1 2" key="1">
    <citation type="submission" date="2023-06" db="EMBL/GenBank/DDBJ databases">
        <authorList>
            <person name="Oyuntsetseg B."/>
            <person name="Kim S.B."/>
        </authorList>
    </citation>
    <scope>NUCLEOTIDE SEQUENCE [LARGE SCALE GENOMIC DNA]</scope>
    <source>
        <strain evidence="1 2">4-36</strain>
    </source>
</reference>
<evidence type="ECO:0000313" key="2">
    <source>
        <dbReference type="Proteomes" id="UP001239397"/>
    </source>
</evidence>
<gene>
    <name evidence="1" type="ORF">QRX60_35465</name>
</gene>
<sequence length="98" mass="10920">MNAHAPQLQRVPDFDDVAGKLAAGKWMAYPYETYGQLDRDEWNDQLVKHLEQRGVQAEVIDVRKKSVVIVVNAAALPTLDQVKGTVAAIEHVRSLGRL</sequence>
<protein>
    <submittedName>
        <fullName evidence="1">Uncharacterized protein</fullName>
    </submittedName>
</protein>
<name>A0A9Y2JIN6_9PSEU</name>